<gene>
    <name evidence="2" type="ORF">GUJ93_ZPchr0006g40977</name>
</gene>
<dbReference type="AlphaFoldDB" id="A0A8J5VKF9"/>
<name>A0A8J5VKF9_ZIZPA</name>
<dbReference type="EMBL" id="JAAALK010000283">
    <property type="protein sequence ID" value="KAG8074792.1"/>
    <property type="molecule type" value="Genomic_DNA"/>
</dbReference>
<keyword evidence="3" id="KW-1185">Reference proteome</keyword>
<evidence type="ECO:0000313" key="2">
    <source>
        <dbReference type="EMBL" id="KAG8074792.1"/>
    </source>
</evidence>
<dbReference type="Proteomes" id="UP000729402">
    <property type="component" value="Unassembled WGS sequence"/>
</dbReference>
<protein>
    <submittedName>
        <fullName evidence="2">Uncharacterized protein</fullName>
    </submittedName>
</protein>
<reference evidence="2" key="1">
    <citation type="journal article" date="2021" name="bioRxiv">
        <title>Whole Genome Assembly and Annotation of Northern Wild Rice, Zizania palustris L., Supports a Whole Genome Duplication in the Zizania Genus.</title>
        <authorList>
            <person name="Haas M."/>
            <person name="Kono T."/>
            <person name="Macchietto M."/>
            <person name="Millas R."/>
            <person name="McGilp L."/>
            <person name="Shao M."/>
            <person name="Duquette J."/>
            <person name="Hirsch C.N."/>
            <person name="Kimball J."/>
        </authorList>
    </citation>
    <scope>NUCLEOTIDE SEQUENCE</scope>
    <source>
        <tissue evidence="2">Fresh leaf tissue</tissue>
    </source>
</reference>
<accession>A0A8J5VKF9</accession>
<sequence length="67" mass="7528">MIRRWACLKLEKERLPSMANNSKAKPFTVQVITDQKAAPQQQQEPSASCPSSEQVSSEQEQAPNRTI</sequence>
<evidence type="ECO:0000313" key="3">
    <source>
        <dbReference type="Proteomes" id="UP000729402"/>
    </source>
</evidence>
<organism evidence="2 3">
    <name type="scientific">Zizania palustris</name>
    <name type="common">Northern wild rice</name>
    <dbReference type="NCBI Taxonomy" id="103762"/>
    <lineage>
        <taxon>Eukaryota</taxon>
        <taxon>Viridiplantae</taxon>
        <taxon>Streptophyta</taxon>
        <taxon>Embryophyta</taxon>
        <taxon>Tracheophyta</taxon>
        <taxon>Spermatophyta</taxon>
        <taxon>Magnoliopsida</taxon>
        <taxon>Liliopsida</taxon>
        <taxon>Poales</taxon>
        <taxon>Poaceae</taxon>
        <taxon>BOP clade</taxon>
        <taxon>Oryzoideae</taxon>
        <taxon>Oryzeae</taxon>
        <taxon>Zizaniinae</taxon>
        <taxon>Zizania</taxon>
    </lineage>
</organism>
<feature type="region of interest" description="Disordered" evidence="1">
    <location>
        <begin position="17"/>
        <end position="67"/>
    </location>
</feature>
<feature type="compositionally biased region" description="Low complexity" evidence="1">
    <location>
        <begin position="37"/>
        <end position="67"/>
    </location>
</feature>
<reference evidence="2" key="2">
    <citation type="submission" date="2021-02" db="EMBL/GenBank/DDBJ databases">
        <authorList>
            <person name="Kimball J.A."/>
            <person name="Haas M.W."/>
            <person name="Macchietto M."/>
            <person name="Kono T."/>
            <person name="Duquette J."/>
            <person name="Shao M."/>
        </authorList>
    </citation>
    <scope>NUCLEOTIDE SEQUENCE</scope>
    <source>
        <tissue evidence="2">Fresh leaf tissue</tissue>
    </source>
</reference>
<evidence type="ECO:0000256" key="1">
    <source>
        <dbReference type="SAM" id="MobiDB-lite"/>
    </source>
</evidence>
<proteinExistence type="predicted"/>
<comment type="caution">
    <text evidence="2">The sequence shown here is derived from an EMBL/GenBank/DDBJ whole genome shotgun (WGS) entry which is preliminary data.</text>
</comment>